<evidence type="ECO:0000313" key="3">
    <source>
        <dbReference type="Proteomes" id="UP000319255"/>
    </source>
</evidence>
<evidence type="ECO:0000256" key="1">
    <source>
        <dbReference type="SAM" id="SignalP"/>
    </source>
</evidence>
<sequence length="345" mass="37737">MTRAGGGGRNRCCAALLLLAQIAASGAAAEVIDLSGEHGYDPVVLRDLGPGSVIDARSAMFRPANSRNTNPSAEAGCEIGPLPVNAYPLRIYRAPAALLIGGTFDGEVPQASDWEHSYCNSAAIAIFDSPRMIVERARVRRAWDGARFSGASDFLVLGRSWFSEIRDDCLENDFLNDGLVEDVLFDGCFSGISMRQLPSRAADGSARTLTLLGALIRVTSYPYRGEMRTGPPIKAGAASPRLRVIDSVFAMEGNAIVSRSQLAAGWERISDCRGNLFLWMSDRPWPPGFKRPPSCFRFVQGPEARALWREVRDNWIGCHPNMRRFEDDPAPETAECDALSYGRQY</sequence>
<protein>
    <recommendedName>
        <fullName evidence="4">DUF1036 domain-containing protein</fullName>
    </recommendedName>
</protein>
<evidence type="ECO:0008006" key="4">
    <source>
        <dbReference type="Google" id="ProtNLM"/>
    </source>
</evidence>
<keyword evidence="1" id="KW-0732">Signal</keyword>
<organism evidence="2 3">
    <name type="scientific">Amaricoccus solimangrovi</name>
    <dbReference type="NCBI Taxonomy" id="2589815"/>
    <lineage>
        <taxon>Bacteria</taxon>
        <taxon>Pseudomonadati</taxon>
        <taxon>Pseudomonadota</taxon>
        <taxon>Alphaproteobacteria</taxon>
        <taxon>Rhodobacterales</taxon>
        <taxon>Paracoccaceae</taxon>
        <taxon>Amaricoccus</taxon>
    </lineage>
</organism>
<reference evidence="2 3" key="1">
    <citation type="submission" date="2019-06" db="EMBL/GenBank/DDBJ databases">
        <title>A novel bacterium of genus Amaricoccus, isolated from marine sediment.</title>
        <authorList>
            <person name="Huang H."/>
            <person name="Mo K."/>
            <person name="Hu Y."/>
        </authorList>
    </citation>
    <scope>NUCLEOTIDE SEQUENCE [LARGE SCALE GENOMIC DNA]</scope>
    <source>
        <strain evidence="2 3">HB172011</strain>
    </source>
</reference>
<dbReference type="RefSeq" id="WP_140455111.1">
    <property type="nucleotide sequence ID" value="NZ_VFRP01000017.1"/>
</dbReference>
<dbReference type="EMBL" id="VFRP01000017">
    <property type="protein sequence ID" value="TPE49138.1"/>
    <property type="molecule type" value="Genomic_DNA"/>
</dbReference>
<name>A0A501WID2_9RHOB</name>
<gene>
    <name evidence="2" type="ORF">FJM51_15820</name>
</gene>
<comment type="caution">
    <text evidence="2">The sequence shown here is derived from an EMBL/GenBank/DDBJ whole genome shotgun (WGS) entry which is preliminary data.</text>
</comment>
<dbReference type="AlphaFoldDB" id="A0A501WID2"/>
<accession>A0A501WID2</accession>
<feature type="signal peptide" evidence="1">
    <location>
        <begin position="1"/>
        <end position="29"/>
    </location>
</feature>
<feature type="chain" id="PRO_5021196714" description="DUF1036 domain-containing protein" evidence="1">
    <location>
        <begin position="30"/>
        <end position="345"/>
    </location>
</feature>
<keyword evidence="3" id="KW-1185">Reference proteome</keyword>
<dbReference type="Proteomes" id="UP000319255">
    <property type="component" value="Unassembled WGS sequence"/>
</dbReference>
<proteinExistence type="predicted"/>
<dbReference type="OrthoDB" id="7838749at2"/>
<evidence type="ECO:0000313" key="2">
    <source>
        <dbReference type="EMBL" id="TPE49138.1"/>
    </source>
</evidence>